<sequence>MADLKQRREEILRELRSEAGRERVIQRLKSLMGLRPDQPLPNGTPIVTTLIRLEQQSRPSSRQA</sequence>
<dbReference type="AlphaFoldDB" id="A0A286RLZ7"/>
<accession>A0A286RLZ7</accession>
<evidence type="ECO:0000313" key="1">
    <source>
        <dbReference type="EMBL" id="ASV76988.1"/>
    </source>
</evidence>
<dbReference type="EMBL" id="CP018477">
    <property type="protein sequence ID" value="ASV76988.1"/>
    <property type="molecule type" value="Genomic_DNA"/>
</dbReference>
<organism evidence="1 2">
    <name type="scientific">Thermogutta terrifontis</name>
    <dbReference type="NCBI Taxonomy" id="1331910"/>
    <lineage>
        <taxon>Bacteria</taxon>
        <taxon>Pseudomonadati</taxon>
        <taxon>Planctomycetota</taxon>
        <taxon>Planctomycetia</taxon>
        <taxon>Pirellulales</taxon>
        <taxon>Thermoguttaceae</taxon>
        <taxon>Thermogutta</taxon>
    </lineage>
</organism>
<proteinExistence type="predicted"/>
<name>A0A286RLZ7_9BACT</name>
<gene>
    <name evidence="1" type="ORF">THTE_4387</name>
</gene>
<dbReference type="Proteomes" id="UP000215086">
    <property type="component" value="Chromosome"/>
</dbReference>
<evidence type="ECO:0000313" key="2">
    <source>
        <dbReference type="Proteomes" id="UP000215086"/>
    </source>
</evidence>
<dbReference type="RefSeq" id="WP_095416638.1">
    <property type="nucleotide sequence ID" value="NZ_CP018477.1"/>
</dbReference>
<dbReference type="KEGG" id="ttf:THTE_4387"/>
<reference evidence="1 2" key="1">
    <citation type="journal article" name="Front. Microbiol.">
        <title>Sugar Metabolism of the First Thermophilic Planctomycete Thermogutta terrifontis: Comparative Genomic and Transcriptomic Approaches.</title>
        <authorList>
            <person name="Elcheninov A.G."/>
            <person name="Menzel P."/>
            <person name="Gudbergsdottir S.R."/>
            <person name="Slesarev A.I."/>
            <person name="Kadnikov V.V."/>
            <person name="Krogh A."/>
            <person name="Bonch-Osmolovskaya E.A."/>
            <person name="Peng X."/>
            <person name="Kublanov I.V."/>
        </authorList>
    </citation>
    <scope>NUCLEOTIDE SEQUENCE [LARGE SCALE GENOMIC DNA]</scope>
    <source>
        <strain evidence="1 2">R1</strain>
    </source>
</reference>
<protein>
    <submittedName>
        <fullName evidence="1">Uncharacterized protein</fullName>
    </submittedName>
</protein>
<keyword evidence="2" id="KW-1185">Reference proteome</keyword>